<dbReference type="AlphaFoldDB" id="A0ABD5RUS1"/>
<dbReference type="InterPro" id="IPR058415">
    <property type="entry name" value="DUF8102"/>
</dbReference>
<sequence>MSNSDNPKGILTAGDREYLRDKSLKSGSAERTARKRIRERVRDGIIDFSILLTHLESRDRAKVMLNSDGEPFMRGHSVDVGSPRELEWDLIEVENSEIVLSVGGIRSMCAFGFQSLLDTLDEIGFFETEGVHPKSVIENLVEESLQDAYGSNDRACDVSVDISITEYDGDLDEIEERFYSGEPVSEQEVEYLISTRRIGFEEMVRYVHDETRHKNKDDHYDDNRGFE</sequence>
<gene>
    <name evidence="2" type="ORF">ACFQE1_01985</name>
</gene>
<organism evidence="2 3">
    <name type="scientific">Halobium palmae</name>
    <dbReference type="NCBI Taxonomy" id="1776492"/>
    <lineage>
        <taxon>Archaea</taxon>
        <taxon>Methanobacteriati</taxon>
        <taxon>Methanobacteriota</taxon>
        <taxon>Stenosarchaea group</taxon>
        <taxon>Halobacteria</taxon>
        <taxon>Halobacteriales</taxon>
        <taxon>Haloferacaceae</taxon>
        <taxon>Halobium</taxon>
    </lineage>
</organism>
<name>A0ABD5RUS1_9EURY</name>
<protein>
    <recommendedName>
        <fullName evidence="1">Domain of unknown function domain-containing protein</fullName>
    </recommendedName>
</protein>
<comment type="caution">
    <text evidence="2">The sequence shown here is derived from an EMBL/GenBank/DDBJ whole genome shotgun (WGS) entry which is preliminary data.</text>
</comment>
<feature type="domain" description="Domain of unknown function" evidence="1">
    <location>
        <begin position="10"/>
        <end position="70"/>
    </location>
</feature>
<dbReference type="EMBL" id="JBHSWU010000006">
    <property type="protein sequence ID" value="MFC6723180.1"/>
    <property type="molecule type" value="Genomic_DNA"/>
</dbReference>
<evidence type="ECO:0000313" key="3">
    <source>
        <dbReference type="Proteomes" id="UP001596328"/>
    </source>
</evidence>
<dbReference type="Proteomes" id="UP001596328">
    <property type="component" value="Unassembled WGS sequence"/>
</dbReference>
<dbReference type="Pfam" id="PF26404">
    <property type="entry name" value="DUF8102"/>
    <property type="match status" value="1"/>
</dbReference>
<proteinExistence type="predicted"/>
<evidence type="ECO:0000313" key="2">
    <source>
        <dbReference type="EMBL" id="MFC6723180.1"/>
    </source>
</evidence>
<evidence type="ECO:0000259" key="1">
    <source>
        <dbReference type="Pfam" id="PF26404"/>
    </source>
</evidence>
<keyword evidence="3" id="KW-1185">Reference proteome</keyword>
<accession>A0ABD5RUS1</accession>
<reference evidence="2 3" key="1">
    <citation type="journal article" date="2019" name="Int. J. Syst. Evol. Microbiol.">
        <title>The Global Catalogue of Microorganisms (GCM) 10K type strain sequencing project: providing services to taxonomists for standard genome sequencing and annotation.</title>
        <authorList>
            <consortium name="The Broad Institute Genomics Platform"/>
            <consortium name="The Broad Institute Genome Sequencing Center for Infectious Disease"/>
            <person name="Wu L."/>
            <person name="Ma J."/>
        </authorList>
    </citation>
    <scope>NUCLEOTIDE SEQUENCE [LARGE SCALE GENOMIC DNA]</scope>
    <source>
        <strain evidence="2 3">NBRC 111368</strain>
    </source>
</reference>